<dbReference type="Pfam" id="PF24178">
    <property type="entry name" value="Subterisin"/>
    <property type="match status" value="1"/>
</dbReference>
<evidence type="ECO:0008006" key="4">
    <source>
        <dbReference type="Google" id="ProtNLM"/>
    </source>
</evidence>
<comment type="caution">
    <text evidence="2">The sequence shown here is derived from an EMBL/GenBank/DDBJ whole genome shotgun (WGS) entry which is preliminary data.</text>
</comment>
<evidence type="ECO:0000256" key="1">
    <source>
        <dbReference type="SAM" id="MobiDB-lite"/>
    </source>
</evidence>
<proteinExistence type="predicted"/>
<evidence type="ECO:0000313" key="2">
    <source>
        <dbReference type="EMBL" id="SMP79600.1"/>
    </source>
</evidence>
<feature type="compositionally biased region" description="Polar residues" evidence="1">
    <location>
        <begin position="20"/>
        <end position="37"/>
    </location>
</feature>
<sequence>MEREYEATDDGVIELGVASHVTNGSGDFLTDNPQGRQQPGILED</sequence>
<feature type="region of interest" description="Disordered" evidence="1">
    <location>
        <begin position="19"/>
        <end position="44"/>
    </location>
</feature>
<dbReference type="InterPro" id="IPR049805">
    <property type="entry name" value="Lasso_benenodin"/>
</dbReference>
<evidence type="ECO:0000313" key="3">
    <source>
        <dbReference type="Proteomes" id="UP001157910"/>
    </source>
</evidence>
<organism evidence="2 3">
    <name type="scientific">Novosphingobium panipatense</name>
    <dbReference type="NCBI Taxonomy" id="428991"/>
    <lineage>
        <taxon>Bacteria</taxon>
        <taxon>Pseudomonadati</taxon>
        <taxon>Pseudomonadota</taxon>
        <taxon>Alphaproteobacteria</taxon>
        <taxon>Sphingomonadales</taxon>
        <taxon>Sphingomonadaceae</taxon>
        <taxon>Novosphingobium</taxon>
    </lineage>
</organism>
<keyword evidence="3" id="KW-1185">Reference proteome</keyword>
<accession>A0ABY1QT60</accession>
<gene>
    <name evidence="2" type="ORF">SAMN06296065_11368</name>
</gene>
<protein>
    <recommendedName>
        <fullName evidence="4">Benenodin family lasso peptide</fullName>
    </recommendedName>
</protein>
<name>A0ABY1QT60_9SPHN</name>
<dbReference type="RefSeq" id="WP_143840505.1">
    <property type="nucleotide sequence ID" value="NZ_FXUI01000013.1"/>
</dbReference>
<dbReference type="Proteomes" id="UP001157910">
    <property type="component" value="Unassembled WGS sequence"/>
</dbReference>
<dbReference type="NCBIfam" id="NF033522">
    <property type="entry name" value="lasso_benenodin"/>
    <property type="match status" value="1"/>
</dbReference>
<reference evidence="2 3" key="1">
    <citation type="submission" date="2017-05" db="EMBL/GenBank/DDBJ databases">
        <authorList>
            <person name="Varghese N."/>
            <person name="Submissions S."/>
        </authorList>
    </citation>
    <scope>NUCLEOTIDE SEQUENCE [LARGE SCALE GENOMIC DNA]</scope>
    <source>
        <strain evidence="2 3">SM16</strain>
    </source>
</reference>
<dbReference type="EMBL" id="FXUI01000013">
    <property type="protein sequence ID" value="SMP79600.1"/>
    <property type="molecule type" value="Genomic_DNA"/>
</dbReference>